<dbReference type="SUPFAM" id="SSF47384">
    <property type="entry name" value="Homodimeric domain of signal transducing histidine kinase"/>
    <property type="match status" value="1"/>
</dbReference>
<comment type="subcellular location">
    <subcellularLocation>
        <location evidence="2">Cell membrane</location>
        <topology evidence="2">Multi-pass membrane protein</topology>
    </subcellularLocation>
</comment>
<dbReference type="InterPro" id="IPR036890">
    <property type="entry name" value="HATPase_C_sf"/>
</dbReference>
<evidence type="ECO:0000256" key="4">
    <source>
        <dbReference type="ARBA" id="ARBA00022475"/>
    </source>
</evidence>
<evidence type="ECO:0000256" key="10">
    <source>
        <dbReference type="ARBA" id="ARBA00023012"/>
    </source>
</evidence>
<keyword evidence="9" id="KW-0067">ATP-binding</keyword>
<gene>
    <name evidence="15" type="ORF">J2Z22_001046</name>
</gene>
<dbReference type="SUPFAM" id="SSF55874">
    <property type="entry name" value="ATPase domain of HSP90 chaperone/DNA topoisomerase II/histidine kinase"/>
    <property type="match status" value="1"/>
</dbReference>
<keyword evidence="10" id="KW-0902">Two-component regulatory system</keyword>
<dbReference type="InterPro" id="IPR004358">
    <property type="entry name" value="Sig_transdc_His_kin-like_C"/>
</dbReference>
<evidence type="ECO:0000259" key="13">
    <source>
        <dbReference type="PROSITE" id="PS50109"/>
    </source>
</evidence>
<dbReference type="GO" id="GO:0016301">
    <property type="term" value="F:kinase activity"/>
    <property type="evidence" value="ECO:0007669"/>
    <property type="project" value="UniProtKB-KW"/>
</dbReference>
<keyword evidence="12" id="KW-0812">Transmembrane</keyword>
<dbReference type="SMART" id="SM00388">
    <property type="entry name" value="HisKA"/>
    <property type="match status" value="1"/>
</dbReference>
<evidence type="ECO:0000256" key="5">
    <source>
        <dbReference type="ARBA" id="ARBA00022553"/>
    </source>
</evidence>
<dbReference type="SMART" id="SM00387">
    <property type="entry name" value="HATPase_c"/>
    <property type="match status" value="1"/>
</dbReference>
<keyword evidence="11 12" id="KW-0472">Membrane</keyword>
<dbReference type="RefSeq" id="WP_312000793.1">
    <property type="nucleotide sequence ID" value="NZ_JAUSUY010000003.1"/>
</dbReference>
<evidence type="ECO:0000313" key="15">
    <source>
        <dbReference type="EMBL" id="MDT3425530.1"/>
    </source>
</evidence>
<dbReference type="Pfam" id="PF00512">
    <property type="entry name" value="HisKA"/>
    <property type="match status" value="1"/>
</dbReference>
<dbReference type="CDD" id="cd00082">
    <property type="entry name" value="HisKA"/>
    <property type="match status" value="1"/>
</dbReference>
<dbReference type="EMBL" id="JAUSUY010000003">
    <property type="protein sequence ID" value="MDT3425530.1"/>
    <property type="molecule type" value="Genomic_DNA"/>
</dbReference>
<name>A0ABU3H3Y1_9BACL</name>
<keyword evidence="4" id="KW-1003">Cell membrane</keyword>
<dbReference type="InterPro" id="IPR003660">
    <property type="entry name" value="HAMP_dom"/>
</dbReference>
<dbReference type="EC" id="2.7.13.3" evidence="3"/>
<feature type="domain" description="Histidine kinase" evidence="13">
    <location>
        <begin position="134"/>
        <end position="349"/>
    </location>
</feature>
<feature type="transmembrane region" description="Helical" evidence="12">
    <location>
        <begin position="50"/>
        <end position="72"/>
    </location>
</feature>
<evidence type="ECO:0000256" key="7">
    <source>
        <dbReference type="ARBA" id="ARBA00022741"/>
    </source>
</evidence>
<keyword evidence="16" id="KW-1185">Reference proteome</keyword>
<keyword evidence="5" id="KW-0597">Phosphoprotein</keyword>
<evidence type="ECO:0000256" key="11">
    <source>
        <dbReference type="ARBA" id="ARBA00023136"/>
    </source>
</evidence>
<keyword evidence="7" id="KW-0547">Nucleotide-binding</keyword>
<protein>
    <recommendedName>
        <fullName evidence="3">histidine kinase</fullName>
        <ecNumber evidence="3">2.7.13.3</ecNumber>
    </recommendedName>
</protein>
<dbReference type="InterPro" id="IPR003661">
    <property type="entry name" value="HisK_dim/P_dom"/>
</dbReference>
<dbReference type="InterPro" id="IPR036097">
    <property type="entry name" value="HisK_dim/P_sf"/>
</dbReference>
<dbReference type="InterPro" id="IPR003594">
    <property type="entry name" value="HATPase_dom"/>
</dbReference>
<dbReference type="Pfam" id="PF02518">
    <property type="entry name" value="HATPase_c"/>
    <property type="match status" value="1"/>
</dbReference>
<dbReference type="Proteomes" id="UP001248709">
    <property type="component" value="Unassembled WGS sequence"/>
</dbReference>
<evidence type="ECO:0000256" key="2">
    <source>
        <dbReference type="ARBA" id="ARBA00004651"/>
    </source>
</evidence>
<evidence type="ECO:0000256" key="8">
    <source>
        <dbReference type="ARBA" id="ARBA00022777"/>
    </source>
</evidence>
<keyword evidence="8 15" id="KW-0418">Kinase</keyword>
<dbReference type="PANTHER" id="PTHR43711">
    <property type="entry name" value="TWO-COMPONENT HISTIDINE KINASE"/>
    <property type="match status" value="1"/>
</dbReference>
<comment type="caution">
    <text evidence="15">The sequence shown here is derived from an EMBL/GenBank/DDBJ whole genome shotgun (WGS) entry which is preliminary data.</text>
</comment>
<evidence type="ECO:0000256" key="1">
    <source>
        <dbReference type="ARBA" id="ARBA00000085"/>
    </source>
</evidence>
<dbReference type="InterPro" id="IPR050736">
    <property type="entry name" value="Sensor_HK_Regulatory"/>
</dbReference>
<dbReference type="PANTHER" id="PTHR43711:SF1">
    <property type="entry name" value="HISTIDINE KINASE 1"/>
    <property type="match status" value="1"/>
</dbReference>
<keyword evidence="6" id="KW-0808">Transferase</keyword>
<dbReference type="CDD" id="cd00075">
    <property type="entry name" value="HATPase"/>
    <property type="match status" value="1"/>
</dbReference>
<organism evidence="15 16">
    <name type="scientific">Paenibacillus forsythiae</name>
    <dbReference type="NCBI Taxonomy" id="365616"/>
    <lineage>
        <taxon>Bacteria</taxon>
        <taxon>Bacillati</taxon>
        <taxon>Bacillota</taxon>
        <taxon>Bacilli</taxon>
        <taxon>Bacillales</taxon>
        <taxon>Paenibacillaceae</taxon>
        <taxon>Paenibacillus</taxon>
    </lineage>
</organism>
<evidence type="ECO:0000259" key="14">
    <source>
        <dbReference type="PROSITE" id="PS50885"/>
    </source>
</evidence>
<evidence type="ECO:0000256" key="6">
    <source>
        <dbReference type="ARBA" id="ARBA00022679"/>
    </source>
</evidence>
<dbReference type="CDD" id="cd06225">
    <property type="entry name" value="HAMP"/>
    <property type="match status" value="1"/>
</dbReference>
<reference evidence="15 16" key="1">
    <citation type="submission" date="2023-07" db="EMBL/GenBank/DDBJ databases">
        <title>Genomic Encyclopedia of Type Strains, Phase IV (KMG-IV): sequencing the most valuable type-strain genomes for metagenomic binning, comparative biology and taxonomic classification.</title>
        <authorList>
            <person name="Goeker M."/>
        </authorList>
    </citation>
    <scope>NUCLEOTIDE SEQUENCE [LARGE SCALE GENOMIC DNA]</scope>
    <source>
        <strain evidence="15 16">T98</strain>
    </source>
</reference>
<dbReference type="Gene3D" id="1.10.287.130">
    <property type="match status" value="1"/>
</dbReference>
<dbReference type="PROSITE" id="PS50109">
    <property type="entry name" value="HIS_KIN"/>
    <property type="match status" value="1"/>
</dbReference>
<sequence length="354" mass="38891">MKRLGRAVRGLLGMLGGFSLLSGSWTASYFILKALFKRFGSPSSDYVSQLLGVLLGFMLLFCIGGIISLITYGRQNKFYSPILNAVRRISKGDFTAKVEDVKRYGRMGELVEGINEMASELSRMETMRQDFISNVSHEIQSPLTSIRGFARALRAEDLSRETREHYLDIIEGESTRLSGLSDSLLKLSVLESGSFPFEAKPYRLDRQLRNILLACEPQWMGKGIEVEAELAEMTVTGAEDLLSQVWNNLLHNSIKFTPPGGTITITARPMDTEVEVRVSDTGTGISKEDLPHIFERFYKADKARSAGAGGSGLGLSLVKKIIDLHRGKVSAQSSPGEGTVFVVALPVSLKEGSE</sequence>
<dbReference type="Gene3D" id="3.30.565.10">
    <property type="entry name" value="Histidine kinase-like ATPase, C-terminal domain"/>
    <property type="match status" value="1"/>
</dbReference>
<evidence type="ECO:0000313" key="16">
    <source>
        <dbReference type="Proteomes" id="UP001248709"/>
    </source>
</evidence>
<dbReference type="Gene3D" id="6.10.340.10">
    <property type="match status" value="1"/>
</dbReference>
<evidence type="ECO:0000256" key="12">
    <source>
        <dbReference type="SAM" id="Phobius"/>
    </source>
</evidence>
<evidence type="ECO:0000256" key="9">
    <source>
        <dbReference type="ARBA" id="ARBA00022840"/>
    </source>
</evidence>
<dbReference type="PROSITE" id="PS50885">
    <property type="entry name" value="HAMP"/>
    <property type="match status" value="1"/>
</dbReference>
<dbReference type="InterPro" id="IPR005467">
    <property type="entry name" value="His_kinase_dom"/>
</dbReference>
<accession>A0ABU3H3Y1</accession>
<comment type="catalytic activity">
    <reaction evidence="1">
        <text>ATP + protein L-histidine = ADP + protein N-phospho-L-histidine.</text>
        <dbReference type="EC" id="2.7.13.3"/>
    </reaction>
</comment>
<evidence type="ECO:0000256" key="3">
    <source>
        <dbReference type="ARBA" id="ARBA00012438"/>
    </source>
</evidence>
<dbReference type="PRINTS" id="PR00344">
    <property type="entry name" value="BCTRLSENSOR"/>
</dbReference>
<proteinExistence type="predicted"/>
<feature type="domain" description="HAMP" evidence="14">
    <location>
        <begin position="82"/>
        <end position="126"/>
    </location>
</feature>
<keyword evidence="12" id="KW-1133">Transmembrane helix</keyword>